<dbReference type="eggNOG" id="COG3255">
    <property type="taxonomic scope" value="Bacteria"/>
</dbReference>
<keyword evidence="3" id="KW-1185">Reference proteome</keyword>
<proteinExistence type="predicted"/>
<reference evidence="2 3" key="1">
    <citation type="journal article" date="2011" name="Stand. Genomic Sci.">
        <title>Complete genome sequence of Haliscomenobacter hydrossis type strain (O).</title>
        <authorList>
            <consortium name="US DOE Joint Genome Institute (JGI-PGF)"/>
            <person name="Daligault H."/>
            <person name="Lapidus A."/>
            <person name="Zeytun A."/>
            <person name="Nolan M."/>
            <person name="Lucas S."/>
            <person name="Del Rio T.G."/>
            <person name="Tice H."/>
            <person name="Cheng J.F."/>
            <person name="Tapia R."/>
            <person name="Han C."/>
            <person name="Goodwin L."/>
            <person name="Pitluck S."/>
            <person name="Liolios K."/>
            <person name="Pagani I."/>
            <person name="Ivanova N."/>
            <person name="Huntemann M."/>
            <person name="Mavromatis K."/>
            <person name="Mikhailova N."/>
            <person name="Pati A."/>
            <person name="Chen A."/>
            <person name="Palaniappan K."/>
            <person name="Land M."/>
            <person name="Hauser L."/>
            <person name="Brambilla E.M."/>
            <person name="Rohde M."/>
            <person name="Verbarg S."/>
            <person name="Goker M."/>
            <person name="Bristow J."/>
            <person name="Eisen J.A."/>
            <person name="Markowitz V."/>
            <person name="Hugenholtz P."/>
            <person name="Kyrpides N.C."/>
            <person name="Klenk H.P."/>
            <person name="Woyke T."/>
        </authorList>
    </citation>
    <scope>NUCLEOTIDE SEQUENCE [LARGE SCALE GENOMIC DNA]</scope>
    <source>
        <strain evidence="3">ATCC 27775 / DSM 1100 / LMG 10767 / O</strain>
    </source>
</reference>
<dbReference type="Gene3D" id="3.30.1050.10">
    <property type="entry name" value="SCP2 sterol-binding domain"/>
    <property type="match status" value="1"/>
</dbReference>
<feature type="domain" description="SCP2" evidence="1">
    <location>
        <begin position="20"/>
        <end position="97"/>
    </location>
</feature>
<evidence type="ECO:0000259" key="1">
    <source>
        <dbReference type="Pfam" id="PF02036"/>
    </source>
</evidence>
<sequence length="98" mass="10538">MTLDAITEQFKTLASKAPSIGKTLKFAFDEGTVFVDLSGDTPNISNEDKDADCTIITSVETLMKLRSGDLNPMMAVMSGKVKIKGDMGVAMKLQSLFS</sequence>
<dbReference type="GO" id="GO:0005829">
    <property type="term" value="C:cytosol"/>
    <property type="evidence" value="ECO:0007669"/>
    <property type="project" value="TreeGrafter"/>
</dbReference>
<accession>F4L0W5</accession>
<dbReference type="AlphaFoldDB" id="F4L0W5"/>
<organism evidence="2 3">
    <name type="scientific">Haliscomenobacter hydrossis (strain ATCC 27775 / DSM 1100 / LMG 10767 / O)</name>
    <dbReference type="NCBI Taxonomy" id="760192"/>
    <lineage>
        <taxon>Bacteria</taxon>
        <taxon>Pseudomonadati</taxon>
        <taxon>Bacteroidota</taxon>
        <taxon>Saprospiria</taxon>
        <taxon>Saprospirales</taxon>
        <taxon>Haliscomenobacteraceae</taxon>
        <taxon>Haliscomenobacter</taxon>
    </lineage>
</organism>
<dbReference type="HOGENOM" id="CLU_105945_2_0_10"/>
<dbReference type="InterPro" id="IPR036527">
    <property type="entry name" value="SCP2_sterol-bd_dom_sf"/>
</dbReference>
<dbReference type="EMBL" id="CP002691">
    <property type="protein sequence ID" value="AEE50569.1"/>
    <property type="molecule type" value="Genomic_DNA"/>
</dbReference>
<dbReference type="STRING" id="760192.Halhy_2701"/>
<protein>
    <submittedName>
        <fullName evidence="2">Sterol-binding domain protein</fullName>
    </submittedName>
</protein>
<dbReference type="Proteomes" id="UP000008461">
    <property type="component" value="Chromosome"/>
</dbReference>
<evidence type="ECO:0000313" key="2">
    <source>
        <dbReference type="EMBL" id="AEE50569.1"/>
    </source>
</evidence>
<evidence type="ECO:0000313" key="3">
    <source>
        <dbReference type="Proteomes" id="UP000008461"/>
    </source>
</evidence>
<dbReference type="PANTHER" id="PTHR10094">
    <property type="entry name" value="STEROL CARRIER PROTEIN 2 SCP-2 FAMILY PROTEIN"/>
    <property type="match status" value="1"/>
</dbReference>
<dbReference type="OrthoDB" id="9804656at2"/>
<name>F4L0W5_HALH1</name>
<dbReference type="PANTHER" id="PTHR10094:SF25">
    <property type="entry name" value="SCP2 STEROL-BINDING DOMAIN-CONTAINING PROTEIN 1"/>
    <property type="match status" value="1"/>
</dbReference>
<dbReference type="Pfam" id="PF02036">
    <property type="entry name" value="SCP2"/>
    <property type="match status" value="1"/>
</dbReference>
<gene>
    <name evidence="2" type="ordered locus">Halhy_2701</name>
</gene>
<dbReference type="KEGG" id="hhy:Halhy_2701"/>
<dbReference type="InterPro" id="IPR003033">
    <property type="entry name" value="SCP2_sterol-bd_dom"/>
</dbReference>
<reference key="2">
    <citation type="submission" date="2011-04" db="EMBL/GenBank/DDBJ databases">
        <title>Complete sequence of chromosome of Haliscomenobacter hydrossis DSM 1100.</title>
        <authorList>
            <consortium name="US DOE Joint Genome Institute (JGI-PGF)"/>
            <person name="Lucas S."/>
            <person name="Han J."/>
            <person name="Lapidus A."/>
            <person name="Bruce D."/>
            <person name="Goodwin L."/>
            <person name="Pitluck S."/>
            <person name="Peters L."/>
            <person name="Kyrpides N."/>
            <person name="Mavromatis K."/>
            <person name="Ivanova N."/>
            <person name="Ovchinnikova G."/>
            <person name="Pagani I."/>
            <person name="Daligault H."/>
            <person name="Detter J.C."/>
            <person name="Han C."/>
            <person name="Land M."/>
            <person name="Hauser L."/>
            <person name="Markowitz V."/>
            <person name="Cheng J.-F."/>
            <person name="Hugenholtz P."/>
            <person name="Woyke T."/>
            <person name="Wu D."/>
            <person name="Verbarg S."/>
            <person name="Frueling A."/>
            <person name="Brambilla E."/>
            <person name="Klenk H.-P."/>
            <person name="Eisen J.A."/>
        </authorList>
    </citation>
    <scope>NUCLEOTIDE SEQUENCE</scope>
    <source>
        <strain>DSM 1100</strain>
    </source>
</reference>
<dbReference type="RefSeq" id="WP_013765117.1">
    <property type="nucleotide sequence ID" value="NC_015510.1"/>
</dbReference>
<dbReference type="SUPFAM" id="SSF55718">
    <property type="entry name" value="SCP-like"/>
    <property type="match status" value="1"/>
</dbReference>